<protein>
    <submittedName>
        <fullName evidence="2">Peptidase inhibitor family I36 protein</fullName>
    </submittedName>
</protein>
<sequence length="131" mass="13864">MKKFIGLRAKAAVTSGAVLLAGLGVAATAAPAQAAKSDCSAGALCAWLATSYAGDPGEVFGNNADLRQYNKFNNAGSVYNRGNDCDVRIYTLKNYEGRTYLLQRGASIATLQTYFSDGRFAHGIAANRWVC</sequence>
<dbReference type="InterPro" id="IPR011024">
    <property type="entry name" value="G_crystallin-like"/>
</dbReference>
<keyword evidence="1" id="KW-0732">Signal</keyword>
<dbReference type="SUPFAM" id="SSF49695">
    <property type="entry name" value="gamma-Crystallin-like"/>
    <property type="match status" value="1"/>
</dbReference>
<dbReference type="GeneID" id="31237562"/>
<dbReference type="Pfam" id="PF03995">
    <property type="entry name" value="Inhibitor_I36"/>
    <property type="match status" value="1"/>
</dbReference>
<dbReference type="Proteomes" id="UP001595908">
    <property type="component" value="Unassembled WGS sequence"/>
</dbReference>
<keyword evidence="3" id="KW-1185">Reference proteome</keyword>
<organism evidence="2 3">
    <name type="scientific">Streptomyces atroolivaceus</name>
    <dbReference type="NCBI Taxonomy" id="66869"/>
    <lineage>
        <taxon>Bacteria</taxon>
        <taxon>Bacillati</taxon>
        <taxon>Actinomycetota</taxon>
        <taxon>Actinomycetes</taxon>
        <taxon>Kitasatosporales</taxon>
        <taxon>Streptomycetaceae</taxon>
        <taxon>Streptomyces</taxon>
    </lineage>
</organism>
<accession>A0ABV9V3Y3</accession>
<dbReference type="RefSeq" id="WP_033305760.1">
    <property type="nucleotide sequence ID" value="NZ_JBFAGR010000004.1"/>
</dbReference>
<evidence type="ECO:0000256" key="1">
    <source>
        <dbReference type="SAM" id="SignalP"/>
    </source>
</evidence>
<gene>
    <name evidence="2" type="ORF">ACFPL4_07205</name>
</gene>
<feature type="signal peptide" evidence="1">
    <location>
        <begin position="1"/>
        <end position="34"/>
    </location>
</feature>
<evidence type="ECO:0000313" key="3">
    <source>
        <dbReference type="Proteomes" id="UP001595908"/>
    </source>
</evidence>
<feature type="chain" id="PRO_5047185706" evidence="1">
    <location>
        <begin position="35"/>
        <end position="131"/>
    </location>
</feature>
<dbReference type="Gene3D" id="2.60.20.10">
    <property type="entry name" value="Crystallins"/>
    <property type="match status" value="1"/>
</dbReference>
<dbReference type="EMBL" id="JBHSJE010000002">
    <property type="protein sequence ID" value="MFC4978153.1"/>
    <property type="molecule type" value="Genomic_DNA"/>
</dbReference>
<name>A0ABV9V3Y3_STRAZ</name>
<proteinExistence type="predicted"/>
<reference evidence="3" key="1">
    <citation type="journal article" date="2019" name="Int. J. Syst. Evol. Microbiol.">
        <title>The Global Catalogue of Microorganisms (GCM) 10K type strain sequencing project: providing services to taxonomists for standard genome sequencing and annotation.</title>
        <authorList>
            <consortium name="The Broad Institute Genomics Platform"/>
            <consortium name="The Broad Institute Genome Sequencing Center for Infectious Disease"/>
            <person name="Wu L."/>
            <person name="Ma J."/>
        </authorList>
    </citation>
    <scope>NUCLEOTIDE SEQUENCE [LARGE SCALE GENOMIC DNA]</scope>
    <source>
        <strain evidence="3">ICMP 257</strain>
    </source>
</reference>
<evidence type="ECO:0000313" key="2">
    <source>
        <dbReference type="EMBL" id="MFC4978153.1"/>
    </source>
</evidence>
<comment type="caution">
    <text evidence="2">The sequence shown here is derived from an EMBL/GenBank/DDBJ whole genome shotgun (WGS) entry which is preliminary data.</text>
</comment>